<dbReference type="PANTHER" id="PTHR43611">
    <property type="entry name" value="ALPHA-D-GLUCOSE 1-PHOSPHATE PHOSPHATASE"/>
    <property type="match status" value="1"/>
</dbReference>
<keyword evidence="2" id="KW-1185">Reference proteome</keyword>
<dbReference type="AlphaFoldDB" id="A0AAE3EQD5"/>
<evidence type="ECO:0000313" key="2">
    <source>
        <dbReference type="Proteomes" id="UP001199795"/>
    </source>
</evidence>
<dbReference type="Proteomes" id="UP001199795">
    <property type="component" value="Unassembled WGS sequence"/>
</dbReference>
<dbReference type="InterPro" id="IPR023214">
    <property type="entry name" value="HAD_sf"/>
</dbReference>
<dbReference type="EMBL" id="JAKKDU010000007">
    <property type="protein sequence ID" value="MCF7568170.1"/>
    <property type="molecule type" value="Genomic_DNA"/>
</dbReference>
<proteinExistence type="predicted"/>
<dbReference type="Pfam" id="PF00702">
    <property type="entry name" value="Hydrolase"/>
    <property type="match status" value="1"/>
</dbReference>
<dbReference type="InterPro" id="IPR036412">
    <property type="entry name" value="HAD-like_sf"/>
</dbReference>
<name>A0AAE3EQD5_9FLAO</name>
<organism evidence="1 2">
    <name type="scientific">Wocania arenilitoris</name>
    <dbReference type="NCBI Taxonomy" id="2044858"/>
    <lineage>
        <taxon>Bacteria</taxon>
        <taxon>Pseudomonadati</taxon>
        <taxon>Bacteroidota</taxon>
        <taxon>Flavobacteriia</taxon>
        <taxon>Flavobacteriales</taxon>
        <taxon>Flavobacteriaceae</taxon>
        <taxon>Wocania</taxon>
    </lineage>
</organism>
<reference evidence="1" key="1">
    <citation type="submission" date="2022-01" db="EMBL/GenBank/DDBJ databases">
        <title>Draft genome sequence of Sabulilitoribacter arenilitoris KCTC 52401.</title>
        <authorList>
            <person name="Oh J.-S."/>
        </authorList>
    </citation>
    <scope>NUCLEOTIDE SEQUENCE</scope>
    <source>
        <strain evidence="1">HMF6543</strain>
    </source>
</reference>
<dbReference type="Gene3D" id="3.40.50.1000">
    <property type="entry name" value="HAD superfamily/HAD-like"/>
    <property type="match status" value="1"/>
</dbReference>
<dbReference type="CDD" id="cd02603">
    <property type="entry name" value="HAD_sEH-N_like"/>
    <property type="match status" value="1"/>
</dbReference>
<protein>
    <submittedName>
        <fullName evidence="1">HAD family phosphatase</fullName>
    </submittedName>
</protein>
<dbReference type="InterPro" id="IPR006439">
    <property type="entry name" value="HAD-SF_hydro_IA"/>
</dbReference>
<comment type="caution">
    <text evidence="1">The sequence shown here is derived from an EMBL/GenBank/DDBJ whole genome shotgun (WGS) entry which is preliminary data.</text>
</comment>
<evidence type="ECO:0000313" key="1">
    <source>
        <dbReference type="EMBL" id="MCF7568170.1"/>
    </source>
</evidence>
<dbReference type="NCBIfam" id="TIGR01549">
    <property type="entry name" value="HAD-SF-IA-v1"/>
    <property type="match status" value="1"/>
</dbReference>
<accession>A0AAE3EQD5</accession>
<dbReference type="NCBIfam" id="TIGR01509">
    <property type="entry name" value="HAD-SF-IA-v3"/>
    <property type="match status" value="1"/>
</dbReference>
<dbReference type="SFLD" id="SFLDG01129">
    <property type="entry name" value="C1.5:_HAD__Beta-PGM__Phosphata"/>
    <property type="match status" value="1"/>
</dbReference>
<dbReference type="PANTHER" id="PTHR43611:SF3">
    <property type="entry name" value="FLAVIN MONONUCLEOTIDE HYDROLASE 1, CHLOROPLATIC"/>
    <property type="match status" value="1"/>
</dbReference>
<dbReference type="InterPro" id="IPR023198">
    <property type="entry name" value="PGP-like_dom2"/>
</dbReference>
<dbReference type="PRINTS" id="PR00413">
    <property type="entry name" value="HADHALOGNASE"/>
</dbReference>
<dbReference type="RefSeq" id="WP_237239518.1">
    <property type="nucleotide sequence ID" value="NZ_JAKKDU010000007.1"/>
</dbReference>
<gene>
    <name evidence="1" type="ORF">L3X37_07315</name>
</gene>
<sequence>MIKTIIFDFGNVFINLDINGALQHVRDTFKIDTLSDEMTAFNSLYEQGLISTDEFLEFYTENFPKLSKEELVDVWSFMLKDFPEHRLRFLKQLKSTSKYKLILLSNTNELHITWIKKHIPFYSDFKNCFDAFYLSHEINLVKPNPNIYKFVLNQNTLTANECLFIDDNADNIDTAKSLGIKTWRIDIESEDVTNLFNVKTNLF</sequence>
<dbReference type="Gene3D" id="1.10.150.240">
    <property type="entry name" value="Putative phosphatase, domain 2"/>
    <property type="match status" value="1"/>
</dbReference>
<dbReference type="SUPFAM" id="SSF56784">
    <property type="entry name" value="HAD-like"/>
    <property type="match status" value="1"/>
</dbReference>
<dbReference type="SFLD" id="SFLDS00003">
    <property type="entry name" value="Haloacid_Dehalogenase"/>
    <property type="match status" value="1"/>
</dbReference>